<gene>
    <name evidence="6" type="ORF">BK138_11760</name>
</gene>
<keyword evidence="2" id="KW-0238">DNA-binding</keyword>
<keyword evidence="4" id="KW-0472">Membrane</keyword>
<keyword evidence="4" id="KW-0812">Transmembrane</keyword>
<dbReference type="STRING" id="297318.BK138_11760"/>
<reference evidence="6 7" key="1">
    <citation type="submission" date="2016-11" db="EMBL/GenBank/DDBJ databases">
        <title>Paenibacillus species isolates.</title>
        <authorList>
            <person name="Beno S.M."/>
        </authorList>
    </citation>
    <scope>NUCLEOTIDE SEQUENCE [LARGE SCALE GENOMIC DNA]</scope>
    <source>
        <strain evidence="6 7">FSL R5-0378</strain>
    </source>
</reference>
<evidence type="ECO:0000256" key="3">
    <source>
        <dbReference type="ARBA" id="ARBA00023163"/>
    </source>
</evidence>
<evidence type="ECO:0000313" key="7">
    <source>
        <dbReference type="Proteomes" id="UP000187172"/>
    </source>
</evidence>
<dbReference type="Proteomes" id="UP000187172">
    <property type="component" value="Unassembled WGS sequence"/>
</dbReference>
<comment type="caution">
    <text evidence="6">The sequence shown here is derived from an EMBL/GenBank/DDBJ whole genome shotgun (WGS) entry which is preliminary data.</text>
</comment>
<dbReference type="RefSeq" id="WP_076169759.1">
    <property type="nucleotide sequence ID" value="NZ_MRTP01000002.1"/>
</dbReference>
<organism evidence="6 7">
    <name type="scientific">Paenibacillus rhizosphaerae</name>
    <dbReference type="NCBI Taxonomy" id="297318"/>
    <lineage>
        <taxon>Bacteria</taxon>
        <taxon>Bacillati</taxon>
        <taxon>Bacillota</taxon>
        <taxon>Bacilli</taxon>
        <taxon>Bacillales</taxon>
        <taxon>Paenibacillaceae</taxon>
        <taxon>Paenibacillus</taxon>
    </lineage>
</organism>
<evidence type="ECO:0000313" key="6">
    <source>
        <dbReference type="EMBL" id="OMF55364.1"/>
    </source>
</evidence>
<dbReference type="GO" id="GO:0043565">
    <property type="term" value="F:sequence-specific DNA binding"/>
    <property type="evidence" value="ECO:0007669"/>
    <property type="project" value="InterPro"/>
</dbReference>
<evidence type="ECO:0000256" key="1">
    <source>
        <dbReference type="ARBA" id="ARBA00023015"/>
    </source>
</evidence>
<dbReference type="GO" id="GO:0003700">
    <property type="term" value="F:DNA-binding transcription factor activity"/>
    <property type="evidence" value="ECO:0007669"/>
    <property type="project" value="InterPro"/>
</dbReference>
<dbReference type="PROSITE" id="PS01124">
    <property type="entry name" value="HTH_ARAC_FAMILY_2"/>
    <property type="match status" value="1"/>
</dbReference>
<keyword evidence="1" id="KW-0805">Transcription regulation</keyword>
<dbReference type="Gene3D" id="1.10.10.60">
    <property type="entry name" value="Homeodomain-like"/>
    <property type="match status" value="2"/>
</dbReference>
<keyword evidence="3" id="KW-0804">Transcription</keyword>
<feature type="transmembrane region" description="Helical" evidence="4">
    <location>
        <begin position="297"/>
        <end position="317"/>
    </location>
</feature>
<keyword evidence="4" id="KW-1133">Transmembrane helix</keyword>
<proteinExistence type="predicted"/>
<evidence type="ECO:0000259" key="5">
    <source>
        <dbReference type="PROSITE" id="PS01124"/>
    </source>
</evidence>
<dbReference type="PANTHER" id="PTHR43280:SF28">
    <property type="entry name" value="HTH-TYPE TRANSCRIPTIONAL ACTIVATOR RHAS"/>
    <property type="match status" value="1"/>
</dbReference>
<dbReference type="AlphaFoldDB" id="A0A1R1EU45"/>
<dbReference type="PANTHER" id="PTHR43280">
    <property type="entry name" value="ARAC-FAMILY TRANSCRIPTIONAL REGULATOR"/>
    <property type="match status" value="1"/>
</dbReference>
<dbReference type="Pfam" id="PF12833">
    <property type="entry name" value="HTH_18"/>
    <property type="match status" value="1"/>
</dbReference>
<name>A0A1R1EU45_9BACL</name>
<accession>A0A1R1EU45</accession>
<dbReference type="Gene3D" id="3.30.450.20">
    <property type="entry name" value="PAS domain"/>
    <property type="match status" value="1"/>
</dbReference>
<keyword evidence="7" id="KW-1185">Reference proteome</keyword>
<evidence type="ECO:0000256" key="4">
    <source>
        <dbReference type="SAM" id="Phobius"/>
    </source>
</evidence>
<evidence type="ECO:0000256" key="2">
    <source>
        <dbReference type="ARBA" id="ARBA00023125"/>
    </source>
</evidence>
<feature type="transmembrane region" description="Helical" evidence="4">
    <location>
        <begin position="21"/>
        <end position="40"/>
    </location>
</feature>
<dbReference type="SUPFAM" id="SSF46689">
    <property type="entry name" value="Homeodomain-like"/>
    <property type="match status" value="2"/>
</dbReference>
<dbReference type="SMART" id="SM00342">
    <property type="entry name" value="HTH_ARAC"/>
    <property type="match status" value="1"/>
</dbReference>
<protein>
    <submittedName>
        <fullName evidence="6">AraC family transcriptional regulator</fullName>
    </submittedName>
</protein>
<feature type="domain" description="HTH araC/xylS-type" evidence="5">
    <location>
        <begin position="653"/>
        <end position="752"/>
    </location>
</feature>
<sequence length="766" mass="86628">MKRNLRRYLKSKLFLKYIWSYLFILLLPLVFVTVFIYQSAAGNLREEIEQSHLNQLTQAESIVDGRMKELGDIASRIAYDDRLISYRVHDPFYSREAIDALDQYKSTSSIIGDVFLYFHHDDRIYSSQGLSSLDVFSEKYIFQNWSKDSLMGDLNDVSFPTMRPADRVIRGTYRQQSLLAYLVPITPNSPNPHATVMYLIDESELTGLIDSILGSYKGLAYIFDNHGQVLAANNHGETINGLDTGHLFSLDPGIHSVELGGKAHSVVSTKSDMNGWTYVTLMPSDQFFSSVLHIRSFIIMLFSIVVLAGIGIALLLARRQYHPISALVDFANSKSRNDRGTGDALLPGNELEHIRSALQEYSSRADLQEPYARNHLLLRLLQQGEDRELEPNLLEAFNIRFDRSQFFVIAMERGELADPSQDYQDWQTLASLLAEVDIPGLRASAYSVELPRRDQMALIVSFDPHPAMGSFIHMSRIVDAVRSNILEAFDFNPIMGVGTGYSQAGQLNQSFIEACSALEFHTPSEKGGITFFEKLAPASEEAFWIPKNVLLKLSQSLKQGSHDVSAHMIGEAMTSLKEGSPSPLLSRCICFDILNTMLKTASELGIHHITQEIPTSSAFQSLDEFEGQLRKLASHICTQVQQETKHKESSLKDQMLGYIDQHFMDHSLSLESLADLFEISPSHFSRTFKENVGLNFTQYIWQKRMEEVKRLLMTTQEPLKEIIGRVGYADTPNFIRKFKKETGYTPGQFRKLNHPDGVLLGEMLQD</sequence>
<dbReference type="InterPro" id="IPR009057">
    <property type="entry name" value="Homeodomain-like_sf"/>
</dbReference>
<dbReference type="EMBL" id="MRTP01000002">
    <property type="protein sequence ID" value="OMF55364.1"/>
    <property type="molecule type" value="Genomic_DNA"/>
</dbReference>
<dbReference type="InterPro" id="IPR018060">
    <property type="entry name" value="HTH_AraC"/>
</dbReference>